<sequence length="995" mass="116508">MLEYYSQRTFQTYPERYEFLQKWSQDHASKFTEEPVTVLNDHNVSYIQLYRKYLAQVKNYLTQQQNQCLAVMQTQVVEEFFEFYPLTEEPIQFNFEKILFNKKDRYFNGERRLQSMRALLLAPFIHSQPKAIGKVMRYIAAAAQTTSNSTEKAAIIQILDPLSVFEYILEAKQQGLFDINLVDVAKEIAEVFLKYPDTLARYMQSFNSELPSFLFNLVFKYFKGDEIPSMFEQVIRVLITLKTLIPTIVFNNNLNVIVRLNNDVWGLERFDMINIYETKNGTTDSAAIHLLYKQHQTAVDFRNDIVSRFEKVFEYQYSYFEHLIAQLQKTQTFFIQCQEKVNMAKMEELEGLVFEKLYIQLYTDAFRKMKLLCFFPQSVCYSEIAEDKKTQEENDYIQSCNDVITRIQDEVFIHQQSICALQSICNHIILHSNNFEVQSFEIDNTRFTSNSDAALRFFKATNQIISYLKLQYLAKYDDKRSSSEFVITQVENVHKDILCLYGQIITNLSHQQDRHQKIKRLTIAMCQNVQLLEECSNNLLDAYQMYYTTKFARKTKESAQRQKKKVPATAVSQLSTQLDNVTYGLNIVLKNLPPHQIIDIVGDLMSVTQFAPLGVYCVTHLQHVIKYDAKASLDDLFTKKMPMSSLKTLIKFMFKSHEIEFDKILNLFRKSSVDGRVCIMEHFYLRATEEVQFKDMFLQLVKQTCQRNPDVFLLFFGNYYQDKEKREFNCQILDAVKPLIETDQMSPYMLNFAAYLNKNYEIPFARAIQAFETISQQEKACKYCIIYLLRNYQDKLTEISASVCTKLTGLKHYNTVVYEALQEAVESSNLTYNTAPSEAIELYISVLRYFTKVENYVVLDLVTKLHLVYPTQLDILVPLLISFNYYNCDSTTQDWLRYDVSSMKTALGQAFVHIYTGEGLQPELIQKLSFLENILLQKVASDSSLRFYAKVRGEEESESENERVPGAECEDCENCDDEYENDYEDDDNQNVYSDE</sequence>
<protein>
    <submittedName>
        <fullName evidence="2">Uncharacterized protein</fullName>
    </submittedName>
</protein>
<gene>
    <name evidence="2" type="ORF">HINF_LOCUS933</name>
</gene>
<name>A0ABP1GI91_9EUKA</name>
<feature type="region of interest" description="Disordered" evidence="1">
    <location>
        <begin position="952"/>
        <end position="995"/>
    </location>
</feature>
<keyword evidence="3" id="KW-1185">Reference proteome</keyword>
<feature type="compositionally biased region" description="Acidic residues" evidence="1">
    <location>
        <begin position="968"/>
        <end position="995"/>
    </location>
</feature>
<accession>A0ABP1GI91</accession>
<evidence type="ECO:0000313" key="2">
    <source>
        <dbReference type="EMBL" id="CAL5970993.1"/>
    </source>
</evidence>
<comment type="caution">
    <text evidence="2">The sequence shown here is derived from an EMBL/GenBank/DDBJ whole genome shotgun (WGS) entry which is preliminary data.</text>
</comment>
<evidence type="ECO:0000313" key="3">
    <source>
        <dbReference type="Proteomes" id="UP001642409"/>
    </source>
</evidence>
<evidence type="ECO:0000256" key="1">
    <source>
        <dbReference type="SAM" id="MobiDB-lite"/>
    </source>
</evidence>
<dbReference type="Proteomes" id="UP001642409">
    <property type="component" value="Unassembled WGS sequence"/>
</dbReference>
<proteinExistence type="predicted"/>
<organism evidence="2 3">
    <name type="scientific">Hexamita inflata</name>
    <dbReference type="NCBI Taxonomy" id="28002"/>
    <lineage>
        <taxon>Eukaryota</taxon>
        <taxon>Metamonada</taxon>
        <taxon>Diplomonadida</taxon>
        <taxon>Hexamitidae</taxon>
        <taxon>Hexamitinae</taxon>
        <taxon>Hexamita</taxon>
    </lineage>
</organism>
<dbReference type="EMBL" id="CAXDID020000002">
    <property type="protein sequence ID" value="CAL5970993.1"/>
    <property type="molecule type" value="Genomic_DNA"/>
</dbReference>
<reference evidence="2 3" key="1">
    <citation type="submission" date="2024-07" db="EMBL/GenBank/DDBJ databases">
        <authorList>
            <person name="Akdeniz Z."/>
        </authorList>
    </citation>
    <scope>NUCLEOTIDE SEQUENCE [LARGE SCALE GENOMIC DNA]</scope>
</reference>